<proteinExistence type="predicted"/>
<evidence type="ECO:0000256" key="5">
    <source>
        <dbReference type="ARBA" id="ARBA00023015"/>
    </source>
</evidence>
<dbReference type="InterPro" id="IPR025944">
    <property type="entry name" value="Sigma_54_int_dom_CS"/>
</dbReference>
<keyword evidence="6" id="KW-0238">DNA-binding</keyword>
<evidence type="ECO:0000256" key="8">
    <source>
        <dbReference type="ARBA" id="ARBA00023163"/>
    </source>
</evidence>
<dbReference type="Gene3D" id="1.10.8.60">
    <property type="match status" value="1"/>
</dbReference>
<evidence type="ECO:0000256" key="1">
    <source>
        <dbReference type="ARBA" id="ARBA00019059"/>
    </source>
</evidence>
<keyword evidence="9" id="KW-0535">Nitrogen fixation</keyword>
<dbReference type="SMART" id="SM00382">
    <property type="entry name" value="AAA"/>
    <property type="match status" value="1"/>
</dbReference>
<sequence length="438" mass="48203">MKSTHLLIVEDEHALARALAATVEQAGASSDIAATATQARKLLKSGATAYAAMILDIGLPDQNGLEFLDSLGEDFDLPTIIVTAHGEIQNTITARKLGAVEFFQKPIDFDAFNQSLKRIISSMQSQKEPTGPQAADTAAYIGAARAMRPVFQQIAHCCASDEPVLVRGEIGSGKSHTARVIQSYGMRGHEHTCTFVAGPSTTIAELEEALAEAEGGALIMEDVGQLGDTVQAELVRRIESQSSSTFPRLIATTSEDLHQAVKEGHFRSELFYRLQILEVRLPPLRHRMEDLPALVSFFLGQLKNDFHVSVSDAAMDLLLQYDWPGNLRELHNAMAFALTVNSEATVIDTPHLPSHLNTQSDRPRTNPLPGPLLNEMSAWLDQYFESNKAPSYRELEDHLEKALVEQLLERYNGKLAPMATALQANRSTLRRKLRTKDN</sequence>
<dbReference type="Gene3D" id="3.40.50.300">
    <property type="entry name" value="P-loop containing nucleotide triphosphate hydrolases"/>
    <property type="match status" value="1"/>
</dbReference>
<keyword evidence="5" id="KW-0805">Transcription regulation</keyword>
<dbReference type="SUPFAM" id="SSF52172">
    <property type="entry name" value="CheY-like"/>
    <property type="match status" value="1"/>
</dbReference>
<dbReference type="Pfam" id="PF14532">
    <property type="entry name" value="Sigma54_activ_2"/>
    <property type="match status" value="1"/>
</dbReference>
<dbReference type="AlphaFoldDB" id="A0A317ZJ64"/>
<evidence type="ECO:0000256" key="4">
    <source>
        <dbReference type="ARBA" id="ARBA00023012"/>
    </source>
</evidence>
<evidence type="ECO:0000256" key="10">
    <source>
        <dbReference type="ARBA" id="ARBA00029881"/>
    </source>
</evidence>
<evidence type="ECO:0000256" key="6">
    <source>
        <dbReference type="ARBA" id="ARBA00023125"/>
    </source>
</evidence>
<keyword evidence="4" id="KW-0902">Two-component regulatory system</keyword>
<evidence type="ECO:0000256" key="3">
    <source>
        <dbReference type="ARBA" id="ARBA00022840"/>
    </source>
</evidence>
<evidence type="ECO:0000256" key="2">
    <source>
        <dbReference type="ARBA" id="ARBA00022741"/>
    </source>
</evidence>
<feature type="modified residue" description="4-aspartylphosphate" evidence="12">
    <location>
        <position position="56"/>
    </location>
</feature>
<dbReference type="Pfam" id="PF25601">
    <property type="entry name" value="AAA_lid_14"/>
    <property type="match status" value="1"/>
</dbReference>
<dbReference type="RefSeq" id="WP_110131659.1">
    <property type="nucleotide sequence ID" value="NZ_QHJQ01000009.1"/>
</dbReference>
<keyword evidence="3" id="KW-0067">ATP-binding</keyword>
<dbReference type="GO" id="GO:0006355">
    <property type="term" value="P:regulation of DNA-templated transcription"/>
    <property type="evidence" value="ECO:0007669"/>
    <property type="project" value="InterPro"/>
</dbReference>
<evidence type="ECO:0000256" key="12">
    <source>
        <dbReference type="PROSITE-ProRule" id="PRU00169"/>
    </source>
</evidence>
<keyword evidence="8" id="KW-0804">Transcription</keyword>
<protein>
    <recommendedName>
        <fullName evidence="1">DNA-binding transcriptional regulator NtrC</fullName>
    </recommendedName>
    <alternativeName>
        <fullName evidence="10">Nitrogen regulation protein NR(I)</fullName>
    </alternativeName>
    <alternativeName>
        <fullName evidence="11">Nitrogen regulator I</fullName>
    </alternativeName>
</protein>
<dbReference type="PROSITE" id="PS50045">
    <property type="entry name" value="SIGMA54_INTERACT_4"/>
    <property type="match status" value="1"/>
</dbReference>
<evidence type="ECO:0000259" key="13">
    <source>
        <dbReference type="PROSITE" id="PS50045"/>
    </source>
</evidence>
<reference evidence="15 16" key="1">
    <citation type="submission" date="2018-05" db="EMBL/GenBank/DDBJ databases">
        <title>Coraliomargarita sinensis sp. nov., isolated from a marine solar saltern.</title>
        <authorList>
            <person name="Zhou L.Y."/>
        </authorList>
    </citation>
    <scope>NUCLEOTIDE SEQUENCE [LARGE SCALE GENOMIC DNA]</scope>
    <source>
        <strain evidence="15 16">WN38</strain>
    </source>
</reference>
<dbReference type="InParanoid" id="A0A317ZJ64"/>
<dbReference type="PROSITE" id="PS50110">
    <property type="entry name" value="RESPONSE_REGULATORY"/>
    <property type="match status" value="1"/>
</dbReference>
<dbReference type="OrthoDB" id="9802354at2"/>
<dbReference type="Pfam" id="PF00072">
    <property type="entry name" value="Response_reg"/>
    <property type="match status" value="1"/>
</dbReference>
<name>A0A317ZJ64_9BACT</name>
<feature type="domain" description="Sigma-54 factor interaction" evidence="13">
    <location>
        <begin position="140"/>
        <end position="339"/>
    </location>
</feature>
<evidence type="ECO:0000256" key="7">
    <source>
        <dbReference type="ARBA" id="ARBA00023159"/>
    </source>
</evidence>
<dbReference type="PANTHER" id="PTHR32071">
    <property type="entry name" value="TRANSCRIPTIONAL REGULATORY PROTEIN"/>
    <property type="match status" value="1"/>
</dbReference>
<dbReference type="PROSITE" id="PS00688">
    <property type="entry name" value="SIGMA54_INTERACT_3"/>
    <property type="match status" value="1"/>
</dbReference>
<dbReference type="GO" id="GO:0000160">
    <property type="term" value="P:phosphorelay signal transduction system"/>
    <property type="evidence" value="ECO:0007669"/>
    <property type="project" value="UniProtKB-KW"/>
</dbReference>
<dbReference type="GO" id="GO:0043565">
    <property type="term" value="F:sequence-specific DNA binding"/>
    <property type="evidence" value="ECO:0007669"/>
    <property type="project" value="InterPro"/>
</dbReference>
<feature type="domain" description="Response regulatory" evidence="14">
    <location>
        <begin position="5"/>
        <end position="120"/>
    </location>
</feature>
<dbReference type="SUPFAM" id="SSF52540">
    <property type="entry name" value="P-loop containing nucleoside triphosphate hydrolases"/>
    <property type="match status" value="1"/>
</dbReference>
<evidence type="ECO:0000313" key="15">
    <source>
        <dbReference type="EMBL" id="PXA03371.1"/>
    </source>
</evidence>
<dbReference type="SUPFAM" id="SSF46689">
    <property type="entry name" value="Homeodomain-like"/>
    <property type="match status" value="1"/>
</dbReference>
<keyword evidence="7" id="KW-0010">Activator</keyword>
<dbReference type="InterPro" id="IPR058031">
    <property type="entry name" value="AAA_lid_NorR"/>
</dbReference>
<dbReference type="Gene3D" id="1.10.10.60">
    <property type="entry name" value="Homeodomain-like"/>
    <property type="match status" value="1"/>
</dbReference>
<dbReference type="GO" id="GO:0005524">
    <property type="term" value="F:ATP binding"/>
    <property type="evidence" value="ECO:0007669"/>
    <property type="project" value="UniProtKB-KW"/>
</dbReference>
<keyword evidence="12" id="KW-0597">Phosphoprotein</keyword>
<dbReference type="InterPro" id="IPR027417">
    <property type="entry name" value="P-loop_NTPase"/>
</dbReference>
<dbReference type="InterPro" id="IPR009057">
    <property type="entry name" value="Homeodomain-like_sf"/>
</dbReference>
<comment type="caution">
    <text evidence="15">The sequence shown here is derived from an EMBL/GenBank/DDBJ whole genome shotgun (WGS) entry which is preliminary data.</text>
</comment>
<gene>
    <name evidence="15" type="ORF">DDZ13_11790</name>
</gene>
<organism evidence="15 16">
    <name type="scientific">Coraliomargarita sinensis</name>
    <dbReference type="NCBI Taxonomy" id="2174842"/>
    <lineage>
        <taxon>Bacteria</taxon>
        <taxon>Pseudomonadati</taxon>
        <taxon>Verrucomicrobiota</taxon>
        <taxon>Opitutia</taxon>
        <taxon>Puniceicoccales</taxon>
        <taxon>Coraliomargaritaceae</taxon>
        <taxon>Coraliomargarita</taxon>
    </lineage>
</organism>
<dbReference type="InterPro" id="IPR002078">
    <property type="entry name" value="Sigma_54_int"/>
</dbReference>
<dbReference type="SMART" id="SM00448">
    <property type="entry name" value="REC"/>
    <property type="match status" value="1"/>
</dbReference>
<dbReference type="EMBL" id="QHJQ01000009">
    <property type="protein sequence ID" value="PXA03371.1"/>
    <property type="molecule type" value="Genomic_DNA"/>
</dbReference>
<evidence type="ECO:0000259" key="14">
    <source>
        <dbReference type="PROSITE" id="PS50110"/>
    </source>
</evidence>
<keyword evidence="16" id="KW-1185">Reference proteome</keyword>
<dbReference type="Proteomes" id="UP000247099">
    <property type="component" value="Unassembled WGS sequence"/>
</dbReference>
<evidence type="ECO:0000256" key="11">
    <source>
        <dbReference type="ARBA" id="ARBA00031910"/>
    </source>
</evidence>
<dbReference type="GO" id="GO:0005737">
    <property type="term" value="C:cytoplasm"/>
    <property type="evidence" value="ECO:0007669"/>
    <property type="project" value="UniProtKB-SubCell"/>
</dbReference>
<accession>A0A317ZJ64</accession>
<evidence type="ECO:0000256" key="9">
    <source>
        <dbReference type="ARBA" id="ARBA00023231"/>
    </source>
</evidence>
<dbReference type="InterPro" id="IPR011006">
    <property type="entry name" value="CheY-like_superfamily"/>
</dbReference>
<dbReference type="InterPro" id="IPR001789">
    <property type="entry name" value="Sig_transdc_resp-reg_receiver"/>
</dbReference>
<dbReference type="InterPro" id="IPR003593">
    <property type="entry name" value="AAA+_ATPase"/>
</dbReference>
<keyword evidence="2" id="KW-0547">Nucleotide-binding</keyword>
<dbReference type="PANTHER" id="PTHR32071:SF95">
    <property type="entry name" value="DNA-BINDING TRANSCRIPTIONAL REGULATOR NTRC"/>
    <property type="match status" value="1"/>
</dbReference>
<evidence type="ECO:0000313" key="16">
    <source>
        <dbReference type="Proteomes" id="UP000247099"/>
    </source>
</evidence>
<dbReference type="Gene3D" id="3.40.50.2300">
    <property type="match status" value="1"/>
</dbReference>